<keyword evidence="3" id="KW-1185">Reference proteome</keyword>
<dbReference type="Proteomes" id="UP000256294">
    <property type="component" value="Unassembled WGS sequence"/>
</dbReference>
<comment type="caution">
    <text evidence="2">The sequence shown here is derived from an EMBL/GenBank/DDBJ whole genome shotgun (WGS) entry which is preliminary data.</text>
</comment>
<organism evidence="2 3">
    <name type="scientific">Xenorhabdus cabanillasii</name>
    <dbReference type="NCBI Taxonomy" id="351673"/>
    <lineage>
        <taxon>Bacteria</taxon>
        <taxon>Pseudomonadati</taxon>
        <taxon>Pseudomonadota</taxon>
        <taxon>Gammaproteobacteria</taxon>
        <taxon>Enterobacterales</taxon>
        <taxon>Morganellaceae</taxon>
        <taxon>Xenorhabdus</taxon>
    </lineage>
</organism>
<sequence>MKGGNDMTTDLLPESMAVIEIRHPGEPEVLTLVKKPVPQLGNRDIRRLSNAGSEQYPGLTGYYFSIIIRLLIPHLLINGYHFRNGWNTRIITW</sequence>
<name>A0A3D9UGL3_9GAMM</name>
<keyword evidence="1" id="KW-0472">Membrane</keyword>
<evidence type="ECO:0000256" key="1">
    <source>
        <dbReference type="SAM" id="Phobius"/>
    </source>
</evidence>
<keyword evidence="1" id="KW-0812">Transmembrane</keyword>
<proteinExistence type="predicted"/>
<dbReference type="AlphaFoldDB" id="A0A3D9UGL3"/>
<reference evidence="2 3" key="1">
    <citation type="submission" date="2018-08" db="EMBL/GenBank/DDBJ databases">
        <title>Genomic Encyclopedia of Archaeal and Bacterial Type Strains, Phase II (KMG-II): from individual species to whole genera.</title>
        <authorList>
            <person name="Goeker M."/>
        </authorList>
    </citation>
    <scope>NUCLEOTIDE SEQUENCE [LARGE SCALE GENOMIC DNA]</scope>
    <source>
        <strain evidence="2 3">DSM 17905</strain>
    </source>
</reference>
<dbReference type="EMBL" id="QTUB01000001">
    <property type="protein sequence ID" value="REF28407.1"/>
    <property type="molecule type" value="Genomic_DNA"/>
</dbReference>
<gene>
    <name evidence="2" type="ORF">BDD26_3307</name>
</gene>
<protein>
    <submittedName>
        <fullName evidence="2">Uncharacterized protein</fullName>
    </submittedName>
</protein>
<evidence type="ECO:0000313" key="3">
    <source>
        <dbReference type="Proteomes" id="UP000256294"/>
    </source>
</evidence>
<accession>A0A3D9UGL3</accession>
<evidence type="ECO:0000313" key="2">
    <source>
        <dbReference type="EMBL" id="REF28407.1"/>
    </source>
</evidence>
<keyword evidence="1" id="KW-1133">Transmembrane helix</keyword>
<feature type="transmembrane region" description="Helical" evidence="1">
    <location>
        <begin position="62"/>
        <end position="80"/>
    </location>
</feature>